<evidence type="ECO:0000313" key="2">
    <source>
        <dbReference type="Proteomes" id="UP000310066"/>
    </source>
</evidence>
<name>A0A4U0U6D1_9PEZI</name>
<gene>
    <name evidence="1" type="ORF">B0A54_15801</name>
</gene>
<protein>
    <submittedName>
        <fullName evidence="1">Uncharacterized protein</fullName>
    </submittedName>
</protein>
<dbReference type="EMBL" id="NAJP01000102">
    <property type="protein sequence ID" value="TKA30507.1"/>
    <property type="molecule type" value="Genomic_DNA"/>
</dbReference>
<comment type="caution">
    <text evidence="1">The sequence shown here is derived from an EMBL/GenBank/DDBJ whole genome shotgun (WGS) entry which is preliminary data.</text>
</comment>
<proteinExistence type="predicted"/>
<sequence length="260" mass="26125">MGVNEVLLSDPGGIDAVSNVADVSLLVGSFVVGVTVVRLDGCSVVALDTSAGDVVVVLMLTVDGSGTETEKLPNAAMGKLFEAEKVVLEAAGAESVDGVVEIGIELIPLVCEPGSSVETVSLEAVELATIDTAVVSGEASLLTDPGAGDGEAERLVTVIRPVVNTEVLPGAWEDASAALVWLEPPLEVLADGNGGVEEDNVKLLAPLATAGTGVNADNGTADEEVAALQMTLTITSPSRPAASNVLGSKPAQVCASRLLC</sequence>
<evidence type="ECO:0000313" key="1">
    <source>
        <dbReference type="EMBL" id="TKA30507.1"/>
    </source>
</evidence>
<dbReference type="Proteomes" id="UP000310066">
    <property type="component" value="Unassembled WGS sequence"/>
</dbReference>
<reference evidence="1 2" key="1">
    <citation type="submission" date="2017-03" db="EMBL/GenBank/DDBJ databases">
        <title>Genomes of endolithic fungi from Antarctica.</title>
        <authorList>
            <person name="Coleine C."/>
            <person name="Masonjones S."/>
            <person name="Stajich J.E."/>
        </authorList>
    </citation>
    <scope>NUCLEOTIDE SEQUENCE [LARGE SCALE GENOMIC DNA]</scope>
    <source>
        <strain evidence="1 2">CCFEE 5311</strain>
    </source>
</reference>
<dbReference type="AlphaFoldDB" id="A0A4U0U6D1"/>
<accession>A0A4U0U6D1</accession>
<dbReference type="OrthoDB" id="10470591at2759"/>
<organism evidence="1 2">
    <name type="scientific">Friedmanniomyces endolithicus</name>
    <dbReference type="NCBI Taxonomy" id="329885"/>
    <lineage>
        <taxon>Eukaryota</taxon>
        <taxon>Fungi</taxon>
        <taxon>Dikarya</taxon>
        <taxon>Ascomycota</taxon>
        <taxon>Pezizomycotina</taxon>
        <taxon>Dothideomycetes</taxon>
        <taxon>Dothideomycetidae</taxon>
        <taxon>Mycosphaerellales</taxon>
        <taxon>Teratosphaeriaceae</taxon>
        <taxon>Friedmanniomyces</taxon>
    </lineage>
</organism>